<dbReference type="Pfam" id="PF00106">
    <property type="entry name" value="adh_short"/>
    <property type="match status" value="1"/>
</dbReference>
<name>A0A4Y7THZ6_COPMI</name>
<proteinExistence type="predicted"/>
<keyword evidence="1" id="KW-0560">Oxidoreductase</keyword>
<dbReference type="GO" id="GO:0016491">
    <property type="term" value="F:oxidoreductase activity"/>
    <property type="evidence" value="ECO:0007669"/>
    <property type="project" value="UniProtKB-KW"/>
</dbReference>
<protein>
    <submittedName>
        <fullName evidence="2">NAD(P)-binding protein</fullName>
    </submittedName>
</protein>
<organism evidence="2 3">
    <name type="scientific">Coprinellus micaceus</name>
    <name type="common">Glistening ink-cap mushroom</name>
    <name type="synonym">Coprinus micaceus</name>
    <dbReference type="NCBI Taxonomy" id="71717"/>
    <lineage>
        <taxon>Eukaryota</taxon>
        <taxon>Fungi</taxon>
        <taxon>Dikarya</taxon>
        <taxon>Basidiomycota</taxon>
        <taxon>Agaricomycotina</taxon>
        <taxon>Agaricomycetes</taxon>
        <taxon>Agaricomycetidae</taxon>
        <taxon>Agaricales</taxon>
        <taxon>Agaricineae</taxon>
        <taxon>Psathyrellaceae</taxon>
        <taxon>Coprinellus</taxon>
    </lineage>
</organism>
<dbReference type="SUPFAM" id="SSF51735">
    <property type="entry name" value="NAD(P)-binding Rossmann-fold domains"/>
    <property type="match status" value="1"/>
</dbReference>
<dbReference type="AlphaFoldDB" id="A0A4Y7THZ6"/>
<dbReference type="InterPro" id="IPR002347">
    <property type="entry name" value="SDR_fam"/>
</dbReference>
<accession>A0A4Y7THZ6</accession>
<sequence length="316" mass="34554">MPNLSAVRASLAEVYPPKSTFSVDDIPDLTGKVTIVTGANAGVGKETAKALLNHNAKVYFAARSQEKAEQAIQELKTETGKEGIFLKLDLGDLRSVKASAEEFLRKEDALHILFNNAGVMAPPVENVTAQGYDLQFGTNVLGHFYFTRLLIPALLNATKSSRDGKARIVNTSSSGSYIAAINFDTLKDSALRRKKGAQELYSQSKLGNVLVSNELARRYGSQGIVSTSLNPGNLDSELTRHWNKVQTKVVRALILHPVPFGALTQLYAGTTEEGANLNGQWLKPWARVGQHPNPLARDERLAKELWEWCEAQVANI</sequence>
<evidence type="ECO:0000313" key="3">
    <source>
        <dbReference type="Proteomes" id="UP000298030"/>
    </source>
</evidence>
<comment type="caution">
    <text evidence="2">The sequence shown here is derived from an EMBL/GenBank/DDBJ whole genome shotgun (WGS) entry which is preliminary data.</text>
</comment>
<reference evidence="2 3" key="1">
    <citation type="journal article" date="2019" name="Nat. Ecol. Evol.">
        <title>Megaphylogeny resolves global patterns of mushroom evolution.</title>
        <authorList>
            <person name="Varga T."/>
            <person name="Krizsan K."/>
            <person name="Foldi C."/>
            <person name="Dima B."/>
            <person name="Sanchez-Garcia M."/>
            <person name="Sanchez-Ramirez S."/>
            <person name="Szollosi G.J."/>
            <person name="Szarkandi J.G."/>
            <person name="Papp V."/>
            <person name="Albert L."/>
            <person name="Andreopoulos W."/>
            <person name="Angelini C."/>
            <person name="Antonin V."/>
            <person name="Barry K.W."/>
            <person name="Bougher N.L."/>
            <person name="Buchanan P."/>
            <person name="Buyck B."/>
            <person name="Bense V."/>
            <person name="Catcheside P."/>
            <person name="Chovatia M."/>
            <person name="Cooper J."/>
            <person name="Damon W."/>
            <person name="Desjardin D."/>
            <person name="Finy P."/>
            <person name="Geml J."/>
            <person name="Haridas S."/>
            <person name="Hughes K."/>
            <person name="Justo A."/>
            <person name="Karasinski D."/>
            <person name="Kautmanova I."/>
            <person name="Kiss B."/>
            <person name="Kocsube S."/>
            <person name="Kotiranta H."/>
            <person name="LaButti K.M."/>
            <person name="Lechner B.E."/>
            <person name="Liimatainen K."/>
            <person name="Lipzen A."/>
            <person name="Lukacs Z."/>
            <person name="Mihaltcheva S."/>
            <person name="Morgado L.N."/>
            <person name="Niskanen T."/>
            <person name="Noordeloos M.E."/>
            <person name="Ohm R.A."/>
            <person name="Ortiz-Santana B."/>
            <person name="Ovrebo C."/>
            <person name="Racz N."/>
            <person name="Riley R."/>
            <person name="Savchenko A."/>
            <person name="Shiryaev A."/>
            <person name="Soop K."/>
            <person name="Spirin V."/>
            <person name="Szebenyi C."/>
            <person name="Tomsovsky M."/>
            <person name="Tulloss R.E."/>
            <person name="Uehling J."/>
            <person name="Grigoriev I.V."/>
            <person name="Vagvolgyi C."/>
            <person name="Papp T."/>
            <person name="Martin F.M."/>
            <person name="Miettinen O."/>
            <person name="Hibbett D.S."/>
            <person name="Nagy L.G."/>
        </authorList>
    </citation>
    <scope>NUCLEOTIDE SEQUENCE [LARGE SCALE GENOMIC DNA]</scope>
    <source>
        <strain evidence="2 3">FP101781</strain>
    </source>
</reference>
<dbReference type="InterPro" id="IPR036291">
    <property type="entry name" value="NAD(P)-bd_dom_sf"/>
</dbReference>
<dbReference type="Proteomes" id="UP000298030">
    <property type="component" value="Unassembled WGS sequence"/>
</dbReference>
<evidence type="ECO:0000313" key="2">
    <source>
        <dbReference type="EMBL" id="TEB33119.1"/>
    </source>
</evidence>
<keyword evidence="3" id="KW-1185">Reference proteome</keyword>
<dbReference type="PANTHER" id="PTHR43157:SF31">
    <property type="entry name" value="PHOSPHATIDYLINOSITOL-GLYCAN BIOSYNTHESIS CLASS F PROTEIN"/>
    <property type="match status" value="1"/>
</dbReference>
<dbReference type="CDD" id="cd05327">
    <property type="entry name" value="retinol-DH_like_SDR_c_like"/>
    <property type="match status" value="1"/>
</dbReference>
<dbReference type="EMBL" id="QPFP01000013">
    <property type="protein sequence ID" value="TEB33119.1"/>
    <property type="molecule type" value="Genomic_DNA"/>
</dbReference>
<gene>
    <name evidence="2" type="ORF">FA13DRAFT_1730865</name>
</gene>
<dbReference type="PANTHER" id="PTHR43157">
    <property type="entry name" value="PHOSPHATIDYLINOSITOL-GLYCAN BIOSYNTHESIS CLASS F PROTEIN-RELATED"/>
    <property type="match status" value="1"/>
</dbReference>
<dbReference type="PRINTS" id="PR00081">
    <property type="entry name" value="GDHRDH"/>
</dbReference>
<dbReference type="OrthoDB" id="191139at2759"/>
<dbReference type="STRING" id="71717.A0A4Y7THZ6"/>
<evidence type="ECO:0000256" key="1">
    <source>
        <dbReference type="ARBA" id="ARBA00023002"/>
    </source>
</evidence>
<dbReference type="Gene3D" id="3.40.50.720">
    <property type="entry name" value="NAD(P)-binding Rossmann-like Domain"/>
    <property type="match status" value="1"/>
</dbReference>